<accession>A0A6J1LNQ8</accession>
<dbReference type="GeneID" id="111598250"/>
<evidence type="ECO:0000313" key="2">
    <source>
        <dbReference type="Proteomes" id="UP000504633"/>
    </source>
</evidence>
<name>A0A6J1LNQ8_DROHY</name>
<evidence type="ECO:0000259" key="1">
    <source>
        <dbReference type="Pfam" id="PF09811"/>
    </source>
</evidence>
<reference evidence="3" key="1">
    <citation type="submission" date="2025-08" db="UniProtKB">
        <authorList>
            <consortium name="RefSeq"/>
        </authorList>
    </citation>
    <scope>IDENTIFICATION</scope>
    <source>
        <strain evidence="3">15085-1641.00</strain>
        <tissue evidence="3">Whole body</tissue>
    </source>
</reference>
<keyword evidence="2" id="KW-1185">Reference proteome</keyword>
<dbReference type="AlphaFoldDB" id="A0A6J1LNQ8"/>
<protein>
    <submittedName>
        <fullName evidence="3">Uncharacterized protein LOC111598250</fullName>
    </submittedName>
</protein>
<sequence>MSQTHSSDDETDFKAVNRNNYQRIQEKVEKINYADGIADGREQIFQSSFDQGYADGLKTGMELTKFSAFYETFTKANIENNLAKEHLAYTEMKLAKATDKIHFKYLEHQSEPLSIVSEKQNAYVDNLLEHCADALHTTTNLFKSQAK</sequence>
<dbReference type="InterPro" id="IPR019191">
    <property type="entry name" value="Essential_protein_Yae1_N"/>
</dbReference>
<evidence type="ECO:0000313" key="3">
    <source>
        <dbReference type="RefSeq" id="XP_023169182.1"/>
    </source>
</evidence>
<dbReference type="OrthoDB" id="20086at2759"/>
<dbReference type="RefSeq" id="XP_023169182.1">
    <property type="nucleotide sequence ID" value="XM_023313414.1"/>
</dbReference>
<gene>
    <name evidence="3" type="primary">LOC111598250</name>
</gene>
<proteinExistence type="predicted"/>
<dbReference type="OMA" id="FQTSFDQ"/>
<dbReference type="Proteomes" id="UP000504633">
    <property type="component" value="Unplaced"/>
</dbReference>
<dbReference type="KEGG" id="dhe:111598250"/>
<organism evidence="2 3">
    <name type="scientific">Drosophila hydei</name>
    <name type="common">Fruit fly</name>
    <dbReference type="NCBI Taxonomy" id="7224"/>
    <lineage>
        <taxon>Eukaryota</taxon>
        <taxon>Metazoa</taxon>
        <taxon>Ecdysozoa</taxon>
        <taxon>Arthropoda</taxon>
        <taxon>Hexapoda</taxon>
        <taxon>Insecta</taxon>
        <taxon>Pterygota</taxon>
        <taxon>Neoptera</taxon>
        <taxon>Endopterygota</taxon>
        <taxon>Diptera</taxon>
        <taxon>Brachycera</taxon>
        <taxon>Muscomorpha</taxon>
        <taxon>Ephydroidea</taxon>
        <taxon>Drosophilidae</taxon>
        <taxon>Drosophila</taxon>
    </lineage>
</organism>
<feature type="domain" description="Essential protein Yae1 N-terminal" evidence="1">
    <location>
        <begin position="33"/>
        <end position="63"/>
    </location>
</feature>
<dbReference type="Pfam" id="PF09811">
    <property type="entry name" value="Yae1_N"/>
    <property type="match status" value="1"/>
</dbReference>